<dbReference type="PANTHER" id="PTHR46971:SF1">
    <property type="entry name" value="CALCINEURIN B SUBUNIT (PROTEIN PHOSPHATASE 2B REGULATORY SUBUNIT)-LIKE PROTEIN"/>
    <property type="match status" value="1"/>
</dbReference>
<dbReference type="PROSITE" id="PS00018">
    <property type="entry name" value="EF_HAND_1"/>
    <property type="match status" value="1"/>
</dbReference>
<feature type="domain" description="EF-hand" evidence="2">
    <location>
        <begin position="94"/>
        <end position="129"/>
    </location>
</feature>
<name>A0AAE0F5A5_9CHLO</name>
<evidence type="ECO:0000313" key="4">
    <source>
        <dbReference type="Proteomes" id="UP001190700"/>
    </source>
</evidence>
<keyword evidence="4" id="KW-1185">Reference proteome</keyword>
<dbReference type="PROSITE" id="PS50222">
    <property type="entry name" value="EF_HAND_2"/>
    <property type="match status" value="2"/>
</dbReference>
<protein>
    <recommendedName>
        <fullName evidence="2">EF-hand domain-containing protein</fullName>
    </recommendedName>
</protein>
<keyword evidence="1" id="KW-0106">Calcium</keyword>
<dbReference type="Proteomes" id="UP001190700">
    <property type="component" value="Unassembled WGS sequence"/>
</dbReference>
<dbReference type="InterPro" id="IPR011992">
    <property type="entry name" value="EF-hand-dom_pair"/>
</dbReference>
<feature type="domain" description="EF-hand" evidence="2">
    <location>
        <begin position="30"/>
        <end position="65"/>
    </location>
</feature>
<dbReference type="GO" id="GO:0005509">
    <property type="term" value="F:calcium ion binding"/>
    <property type="evidence" value="ECO:0007669"/>
    <property type="project" value="InterPro"/>
</dbReference>
<dbReference type="PANTHER" id="PTHR46971">
    <property type="entry name" value="CALCINEURIN B SUBUNIT (PROTEIN PHOSPHATASE 2B REGULATORY SUBUNIT)-LIKE PROTEIN"/>
    <property type="match status" value="1"/>
</dbReference>
<reference evidence="3 4" key="1">
    <citation type="journal article" date="2015" name="Genome Biol. Evol.">
        <title>Comparative Genomics of a Bacterivorous Green Alga Reveals Evolutionary Causalities and Consequences of Phago-Mixotrophic Mode of Nutrition.</title>
        <authorList>
            <person name="Burns J.A."/>
            <person name="Paasch A."/>
            <person name="Narechania A."/>
            <person name="Kim E."/>
        </authorList>
    </citation>
    <scope>NUCLEOTIDE SEQUENCE [LARGE SCALE GENOMIC DNA]</scope>
    <source>
        <strain evidence="3 4">PLY_AMNH</strain>
    </source>
</reference>
<comment type="caution">
    <text evidence="3">The sequence shown here is derived from an EMBL/GenBank/DDBJ whole genome shotgun (WGS) entry which is preliminary data.</text>
</comment>
<sequence length="178" mass="20416">MGLGMSMNVYLTEYDVEEVIQHSGNKFTRDEVASLYKRFRELDKGHKGYIAADELLNVPELSLNPLAKRLTRVFENVNFKEFVALLAAFSNRASKEDKLRFMYMMFDADGDGIVSRNDLQHMIWTLCGQSLSETEVTTIVERCFTEASTDPNQLSFESFCQVFSEDMINLKVKIPEVD</sequence>
<dbReference type="Gene3D" id="1.10.238.10">
    <property type="entry name" value="EF-hand"/>
    <property type="match status" value="1"/>
</dbReference>
<dbReference type="InterPro" id="IPR018247">
    <property type="entry name" value="EF_Hand_1_Ca_BS"/>
</dbReference>
<dbReference type="AlphaFoldDB" id="A0AAE0F5A5"/>
<proteinExistence type="predicted"/>
<gene>
    <name evidence="3" type="ORF">CYMTET_38794</name>
</gene>
<dbReference type="InterPro" id="IPR002048">
    <property type="entry name" value="EF_hand_dom"/>
</dbReference>
<evidence type="ECO:0000256" key="1">
    <source>
        <dbReference type="ARBA" id="ARBA00022837"/>
    </source>
</evidence>
<dbReference type="SUPFAM" id="SSF47473">
    <property type="entry name" value="EF-hand"/>
    <property type="match status" value="1"/>
</dbReference>
<organism evidence="3 4">
    <name type="scientific">Cymbomonas tetramitiformis</name>
    <dbReference type="NCBI Taxonomy" id="36881"/>
    <lineage>
        <taxon>Eukaryota</taxon>
        <taxon>Viridiplantae</taxon>
        <taxon>Chlorophyta</taxon>
        <taxon>Pyramimonadophyceae</taxon>
        <taxon>Pyramimonadales</taxon>
        <taxon>Pyramimonadaceae</taxon>
        <taxon>Cymbomonas</taxon>
    </lineage>
</organism>
<evidence type="ECO:0000259" key="2">
    <source>
        <dbReference type="PROSITE" id="PS50222"/>
    </source>
</evidence>
<evidence type="ECO:0000313" key="3">
    <source>
        <dbReference type="EMBL" id="KAK3251872.1"/>
    </source>
</evidence>
<accession>A0AAE0F5A5</accession>
<dbReference type="EMBL" id="LGRX02025771">
    <property type="protein sequence ID" value="KAK3251872.1"/>
    <property type="molecule type" value="Genomic_DNA"/>
</dbReference>